<name>A0A345AWD2_9CAUD</name>
<keyword evidence="2" id="KW-1185">Reference proteome</keyword>
<organism evidence="1 2">
    <name type="scientific">Cyanophage S-TIM4</name>
    <dbReference type="NCBI Taxonomy" id="1048189"/>
    <lineage>
        <taxon>Viruses</taxon>
        <taxon>Duplodnaviria</taxon>
        <taxon>Heunggongvirae</taxon>
        <taxon>Uroviricota</taxon>
        <taxon>Caudoviricetes</taxon>
        <taxon>Pantevenvirales</taxon>
        <taxon>Kyanoviridae</taxon>
        <taxon>Thaumasvirus</taxon>
        <taxon>Thaumasvirus stim4</taxon>
    </lineage>
</organism>
<sequence length="59" mass="6850">MMEELTEKQKLLIHLNEVKNILNNCTSLDDELIGIYQNFNAITYEDIFKPLMDSSNTVT</sequence>
<gene>
    <name evidence="1" type="primary">ORF_79</name>
    <name evidence="1" type="ORF">S-TIM4_ORF_79</name>
</gene>
<dbReference type="Proteomes" id="UP000257501">
    <property type="component" value="Segment"/>
</dbReference>
<reference evidence="1 2" key="1">
    <citation type="journal article" date="2011" name="Nature">
        <title>Genomic island variability facilitates Prochlorococcus-virus coexistence.</title>
        <authorList>
            <person name="Avrani S."/>
            <person name="Wurtzel O."/>
            <person name="Sharon I."/>
            <person name="Sorek R."/>
            <person name="Lindell D."/>
        </authorList>
    </citation>
    <scope>NUCLEOTIDE SEQUENCE [LARGE SCALE GENOMIC DNA]</scope>
</reference>
<evidence type="ECO:0000313" key="2">
    <source>
        <dbReference type="Proteomes" id="UP000257501"/>
    </source>
</evidence>
<dbReference type="RefSeq" id="YP_009806336.1">
    <property type="nucleotide sequence ID" value="NC_048015.1"/>
</dbReference>
<dbReference type="EMBL" id="MH512890">
    <property type="protein sequence ID" value="AXF41215.1"/>
    <property type="molecule type" value="Genomic_DNA"/>
</dbReference>
<proteinExistence type="predicted"/>
<dbReference type="KEGG" id="vg:54997194"/>
<evidence type="ECO:0000313" key="1">
    <source>
        <dbReference type="EMBL" id="AXF41215.1"/>
    </source>
</evidence>
<dbReference type="GeneID" id="54997194"/>
<protein>
    <submittedName>
        <fullName evidence="1">Uncharacterized protein</fullName>
    </submittedName>
</protein>
<accession>A0A345AWD2</accession>